<protein>
    <submittedName>
        <fullName evidence="4">Uncharacterized protein LOC104609027</fullName>
    </submittedName>
</protein>
<evidence type="ECO:0000313" key="3">
    <source>
        <dbReference type="Proteomes" id="UP000189703"/>
    </source>
</evidence>
<dbReference type="OMA" id="LKFIYGH"/>
<dbReference type="InterPro" id="IPR008906">
    <property type="entry name" value="HATC_C_dom"/>
</dbReference>
<dbReference type="InParanoid" id="A0A1U8B2Q1"/>
<dbReference type="Proteomes" id="UP000189703">
    <property type="component" value="Unplaced"/>
</dbReference>
<dbReference type="GeneID" id="104609027"/>
<dbReference type="PANTHER" id="PTHR32166">
    <property type="entry name" value="OSJNBA0013A04.12 PROTEIN"/>
    <property type="match status" value="1"/>
</dbReference>
<feature type="domain" description="HAT C-terminal dimerisation" evidence="2">
    <location>
        <begin position="280"/>
        <end position="343"/>
    </location>
</feature>
<evidence type="ECO:0000259" key="2">
    <source>
        <dbReference type="Pfam" id="PF05699"/>
    </source>
</evidence>
<dbReference type="InterPro" id="IPR007021">
    <property type="entry name" value="DUF659"/>
</dbReference>
<dbReference type="SUPFAM" id="SSF53098">
    <property type="entry name" value="Ribonuclease H-like"/>
    <property type="match status" value="1"/>
</dbReference>
<dbReference type="Pfam" id="PF05699">
    <property type="entry name" value="Dimer_Tnp_hAT"/>
    <property type="match status" value="1"/>
</dbReference>
<dbReference type="PANTHER" id="PTHR32166:SF74">
    <property type="entry name" value="OS05G0256350 PROTEIN"/>
    <property type="match status" value="1"/>
</dbReference>
<dbReference type="GO" id="GO:0046983">
    <property type="term" value="F:protein dimerization activity"/>
    <property type="evidence" value="ECO:0007669"/>
    <property type="project" value="InterPro"/>
</dbReference>
<sequence>MVMEERDRISDFDDHKNMIEIEDDDDVQVHGVGGKYLMVKYPHLTWTPCAAHCIDLILEDIEKLPIIKRIIERQKRNLREMFNSIEWSDRKWAKEAKGRRVAKTATMPSFWNNIVYILKVNSPLVRVLRLVDRENKMAMGYIYEAVDRAEEAIQKAFDDHENKPAMGYIYEAVDRANDAIQKAFDGKRENISKVFEIIDRRWEYQLHQPLHAIGFYLNPQFYYDDAERIDSDKEIINGLYKVIQMFESDKNKSNTTIDELSRSKNAEGIFGNNMVIFIFLVDWWTPFGASTPNVQKIAIKILSLTCSASGCERNWSVFEHIHTKKRNHLDQKRLNDLVFIKFNQMLKESFDSHNYTDPISLKDIDESNEWLLGEMDGAEDELVFEGDPLTWGHVARASRVEEPLRYTRSRGSSSTS</sequence>
<gene>
    <name evidence="4" type="primary">LOC104609027</name>
</gene>
<reference evidence="4" key="1">
    <citation type="submission" date="2025-08" db="UniProtKB">
        <authorList>
            <consortium name="RefSeq"/>
        </authorList>
    </citation>
    <scope>IDENTIFICATION</scope>
</reference>
<dbReference type="InterPro" id="IPR012337">
    <property type="entry name" value="RNaseH-like_sf"/>
</dbReference>
<dbReference type="eggNOG" id="ENOG502SI2R">
    <property type="taxonomic scope" value="Eukaryota"/>
</dbReference>
<keyword evidence="3" id="KW-1185">Reference proteome</keyword>
<evidence type="ECO:0000313" key="4">
    <source>
        <dbReference type="RefSeq" id="XP_010273515.1"/>
    </source>
</evidence>
<organism evidence="3 4">
    <name type="scientific">Nelumbo nucifera</name>
    <name type="common">Sacred lotus</name>
    <dbReference type="NCBI Taxonomy" id="4432"/>
    <lineage>
        <taxon>Eukaryota</taxon>
        <taxon>Viridiplantae</taxon>
        <taxon>Streptophyta</taxon>
        <taxon>Embryophyta</taxon>
        <taxon>Tracheophyta</taxon>
        <taxon>Spermatophyta</taxon>
        <taxon>Magnoliopsida</taxon>
        <taxon>Proteales</taxon>
        <taxon>Nelumbonaceae</taxon>
        <taxon>Nelumbo</taxon>
    </lineage>
</organism>
<accession>A0A1U8B2Q1</accession>
<feature type="domain" description="DUF659" evidence="1">
    <location>
        <begin position="33"/>
        <end position="75"/>
    </location>
</feature>
<name>A0A1U8B2Q1_NELNU</name>
<dbReference type="Pfam" id="PF04937">
    <property type="entry name" value="DUF659"/>
    <property type="match status" value="1"/>
</dbReference>
<evidence type="ECO:0000259" key="1">
    <source>
        <dbReference type="Pfam" id="PF04937"/>
    </source>
</evidence>
<proteinExistence type="predicted"/>
<dbReference type="KEGG" id="nnu:104609027"/>
<dbReference type="OrthoDB" id="2012664at2759"/>
<dbReference type="RefSeq" id="XP_010273515.1">
    <property type="nucleotide sequence ID" value="XM_010275213.1"/>
</dbReference>
<dbReference type="AlphaFoldDB" id="A0A1U8B2Q1"/>